<keyword evidence="3" id="KW-1185">Reference proteome</keyword>
<evidence type="ECO:0000313" key="1">
    <source>
        <dbReference type="EMBL" id="PNT68846.1"/>
    </source>
</evidence>
<feature type="non-terminal residue" evidence="1">
    <location>
        <position position="1"/>
    </location>
</feature>
<proteinExistence type="predicted"/>
<reference evidence="2" key="3">
    <citation type="submission" date="2018-08" db="UniProtKB">
        <authorList>
            <consortium name="EnsemblPlants"/>
        </authorList>
    </citation>
    <scope>IDENTIFICATION</scope>
    <source>
        <strain evidence="2">cv. Bd21</strain>
    </source>
</reference>
<organism evidence="1">
    <name type="scientific">Brachypodium distachyon</name>
    <name type="common">Purple false brome</name>
    <name type="synonym">Trachynia distachya</name>
    <dbReference type="NCBI Taxonomy" id="15368"/>
    <lineage>
        <taxon>Eukaryota</taxon>
        <taxon>Viridiplantae</taxon>
        <taxon>Streptophyta</taxon>
        <taxon>Embryophyta</taxon>
        <taxon>Tracheophyta</taxon>
        <taxon>Spermatophyta</taxon>
        <taxon>Magnoliopsida</taxon>
        <taxon>Liliopsida</taxon>
        <taxon>Poales</taxon>
        <taxon>Poaceae</taxon>
        <taxon>BOP clade</taxon>
        <taxon>Pooideae</taxon>
        <taxon>Stipodae</taxon>
        <taxon>Brachypodieae</taxon>
        <taxon>Brachypodium</taxon>
    </lineage>
</organism>
<dbReference type="Proteomes" id="UP000008810">
    <property type="component" value="Chromosome 3"/>
</dbReference>
<evidence type="ECO:0000313" key="3">
    <source>
        <dbReference type="Proteomes" id="UP000008810"/>
    </source>
</evidence>
<accession>A0A2K2D3J0</accession>
<dbReference type="Gramene" id="PNT68846">
    <property type="protein sequence ID" value="PNT68846"/>
    <property type="gene ID" value="BRADI_3g46118v3"/>
</dbReference>
<dbReference type="AlphaFoldDB" id="A0A2K2D3J0"/>
<reference evidence="1" key="2">
    <citation type="submission" date="2017-06" db="EMBL/GenBank/DDBJ databases">
        <title>WGS assembly of Brachypodium distachyon.</title>
        <authorList>
            <consortium name="The International Brachypodium Initiative"/>
            <person name="Lucas S."/>
            <person name="Harmon-Smith M."/>
            <person name="Lail K."/>
            <person name="Tice H."/>
            <person name="Grimwood J."/>
            <person name="Bruce D."/>
            <person name="Barry K."/>
            <person name="Shu S."/>
            <person name="Lindquist E."/>
            <person name="Wang M."/>
            <person name="Pitluck S."/>
            <person name="Vogel J.P."/>
            <person name="Garvin D.F."/>
            <person name="Mockler T.C."/>
            <person name="Schmutz J."/>
            <person name="Rokhsar D."/>
            <person name="Bevan M.W."/>
        </authorList>
    </citation>
    <scope>NUCLEOTIDE SEQUENCE</scope>
    <source>
        <strain evidence="1">Bd21</strain>
    </source>
</reference>
<gene>
    <name evidence="1" type="ORF">BRADI_3g46118v3</name>
</gene>
<evidence type="ECO:0000313" key="2">
    <source>
        <dbReference type="EnsemblPlants" id="PNT68846"/>
    </source>
</evidence>
<reference evidence="1 2" key="1">
    <citation type="journal article" date="2010" name="Nature">
        <title>Genome sequencing and analysis of the model grass Brachypodium distachyon.</title>
        <authorList>
            <consortium name="International Brachypodium Initiative"/>
        </authorList>
    </citation>
    <scope>NUCLEOTIDE SEQUENCE [LARGE SCALE GENOMIC DNA]</scope>
    <source>
        <strain evidence="1 2">Bd21</strain>
    </source>
</reference>
<dbReference type="EnsemblPlants" id="PNT68846">
    <property type="protein sequence ID" value="PNT68846"/>
    <property type="gene ID" value="BRADI_3g46118v3"/>
</dbReference>
<sequence length="105" mass="11667">GGDTRWTSWAQSIVDASRPADELDRRLRSALGYDNAVLGAVFQASDYPVGSPYWDAWAEAAQELAERSQDEISLALDEAHAMRNAISMEHLEAMMILARYVPKDP</sequence>
<dbReference type="InParanoid" id="A0A2K2D3J0"/>
<name>A0A2K2D3J0_BRADI</name>
<dbReference type="EMBL" id="CM000882">
    <property type="protein sequence ID" value="PNT68846.1"/>
    <property type="molecule type" value="Genomic_DNA"/>
</dbReference>
<protein>
    <submittedName>
        <fullName evidence="1 2">Uncharacterized protein</fullName>
    </submittedName>
</protein>